<proteinExistence type="predicted"/>
<keyword evidence="5" id="KW-1185">Reference proteome</keyword>
<dbReference type="Proteomes" id="UP000615446">
    <property type="component" value="Unassembled WGS sequence"/>
</dbReference>
<dbReference type="EMBL" id="BLAL01000030">
    <property type="protein sequence ID" value="GES77417.1"/>
    <property type="molecule type" value="Genomic_DNA"/>
</dbReference>
<dbReference type="AlphaFoldDB" id="A0A2Z6S1M2"/>
<name>A0A2Z6S1M2_9GLOM</name>
<dbReference type="OrthoDB" id="2374622at2759"/>
<accession>A0A2Z6S1M2</accession>
<evidence type="ECO:0000313" key="4">
    <source>
        <dbReference type="EMBL" id="GES77417.1"/>
    </source>
</evidence>
<dbReference type="EMBL" id="BEXD01003839">
    <property type="protein sequence ID" value="GBC02622.1"/>
    <property type="molecule type" value="Genomic_DNA"/>
</dbReference>
<dbReference type="InterPro" id="IPR007527">
    <property type="entry name" value="Znf_SWIM"/>
</dbReference>
<comment type="caution">
    <text evidence="3">The sequence shown here is derived from an EMBL/GenBank/DDBJ whole genome shotgun (WGS) entry which is preliminary data.</text>
</comment>
<sequence length="217" mass="25250">MGQIFYCKIFTTGVESTQHVESINGVLKKHLDRGTLLKELVKVIENELEKESQYTQIKDYYGSNLSVGLPLTYNTIFKEIDHLLQIHLSPISLSLQYAQMKQFLLYQATLIEIDQVTESNLIFNGIIEHEYDMPQIQLHEFLLDIPANDLQELWKIFYIAITSTSSTKPYYVIIFKDSISICTCMSMINKGMSCRHQYRVFLQSSKTMFHIAFINNR</sequence>
<evidence type="ECO:0000256" key="1">
    <source>
        <dbReference type="PROSITE-ProRule" id="PRU00325"/>
    </source>
</evidence>
<keyword evidence="1" id="KW-0862">Zinc</keyword>
<reference evidence="4" key="2">
    <citation type="submission" date="2019-10" db="EMBL/GenBank/DDBJ databases">
        <title>Conservation and host-specific expression of non-tandemly repeated heterogenous ribosome RNA gene in arbuscular mycorrhizal fungi.</title>
        <authorList>
            <person name="Maeda T."/>
            <person name="Kobayashi Y."/>
            <person name="Nakagawa T."/>
            <person name="Ezawa T."/>
            <person name="Yamaguchi K."/>
            <person name="Bino T."/>
            <person name="Nishimoto Y."/>
            <person name="Shigenobu S."/>
            <person name="Kawaguchi M."/>
        </authorList>
    </citation>
    <scope>NUCLEOTIDE SEQUENCE</scope>
    <source>
        <strain evidence="4">HR1</strain>
    </source>
</reference>
<evidence type="ECO:0000313" key="5">
    <source>
        <dbReference type="Proteomes" id="UP000247702"/>
    </source>
</evidence>
<gene>
    <name evidence="4" type="ORF">RCL2_000478800</name>
    <name evidence="3" type="ORF">RclHR1_04710010</name>
</gene>
<evidence type="ECO:0000259" key="2">
    <source>
        <dbReference type="PROSITE" id="PS50966"/>
    </source>
</evidence>
<organism evidence="3 5">
    <name type="scientific">Rhizophagus clarus</name>
    <dbReference type="NCBI Taxonomy" id="94130"/>
    <lineage>
        <taxon>Eukaryota</taxon>
        <taxon>Fungi</taxon>
        <taxon>Fungi incertae sedis</taxon>
        <taxon>Mucoromycota</taxon>
        <taxon>Glomeromycotina</taxon>
        <taxon>Glomeromycetes</taxon>
        <taxon>Glomerales</taxon>
        <taxon>Glomeraceae</taxon>
        <taxon>Rhizophagus</taxon>
    </lineage>
</organism>
<keyword evidence="1" id="KW-0863">Zinc-finger</keyword>
<dbReference type="GO" id="GO:0008270">
    <property type="term" value="F:zinc ion binding"/>
    <property type="evidence" value="ECO:0007669"/>
    <property type="project" value="UniProtKB-KW"/>
</dbReference>
<dbReference type="Proteomes" id="UP000247702">
    <property type="component" value="Unassembled WGS sequence"/>
</dbReference>
<keyword evidence="1" id="KW-0479">Metal-binding</keyword>
<evidence type="ECO:0000313" key="3">
    <source>
        <dbReference type="EMBL" id="GBC02622.1"/>
    </source>
</evidence>
<dbReference type="STRING" id="94130.A0A2Z6S1M2"/>
<reference evidence="3 5" key="1">
    <citation type="submission" date="2017-11" db="EMBL/GenBank/DDBJ databases">
        <title>The genome of Rhizophagus clarus HR1 reveals common genetic basis of auxotrophy among arbuscular mycorrhizal fungi.</title>
        <authorList>
            <person name="Kobayashi Y."/>
        </authorList>
    </citation>
    <scope>NUCLEOTIDE SEQUENCE [LARGE SCALE GENOMIC DNA]</scope>
    <source>
        <strain evidence="3 5">HR1</strain>
    </source>
</reference>
<protein>
    <recommendedName>
        <fullName evidence="2">SWIM-type domain-containing protein</fullName>
    </recommendedName>
</protein>
<dbReference type="PROSITE" id="PS50966">
    <property type="entry name" value="ZF_SWIM"/>
    <property type="match status" value="1"/>
</dbReference>
<feature type="domain" description="SWIM-type" evidence="2">
    <location>
        <begin position="170"/>
        <end position="205"/>
    </location>
</feature>